<reference evidence="1" key="1">
    <citation type="submission" date="2020-05" db="EMBL/GenBank/DDBJ databases">
        <authorList>
            <person name="Chiriac C."/>
            <person name="Salcher M."/>
            <person name="Ghai R."/>
            <person name="Kavagutti S V."/>
        </authorList>
    </citation>
    <scope>NUCLEOTIDE SEQUENCE</scope>
</reference>
<dbReference type="AlphaFoldDB" id="A0A6J7IYL7"/>
<proteinExistence type="inferred from homology"/>
<evidence type="ECO:0000313" key="2">
    <source>
        <dbReference type="EMBL" id="CAB4992618.1"/>
    </source>
</evidence>
<dbReference type="InterPro" id="IPR020915">
    <property type="entry name" value="UPF0311"/>
</dbReference>
<protein>
    <submittedName>
        <fullName evidence="1">Unannotated protein</fullName>
    </submittedName>
</protein>
<dbReference type="Gene3D" id="2.40.160.20">
    <property type="match status" value="1"/>
</dbReference>
<gene>
    <name evidence="1" type="ORF">UFOPK3773_00531</name>
    <name evidence="2" type="ORF">UFOPK3992_00140</name>
</gene>
<sequence length="157" mass="17332">MTVIEENSDPRLEFAFEAKVDIAPSLHIGHGPDELVMFTPITGGEVVGPRLNGIVLPGGGDWSTTRPDATELDARYLLQADDGSVIDIVNRGFWRASAEVEARLRAGETVDDSEVYYRTSPVFRTDAPAHRWMCSTVFVGLASGDDTRVCIRFYEVR</sequence>
<name>A0A6J7IYL7_9ZZZZ</name>
<dbReference type="EMBL" id="CAFBOZ010000011">
    <property type="protein sequence ID" value="CAB4992618.1"/>
    <property type="molecule type" value="Genomic_DNA"/>
</dbReference>
<dbReference type="PANTHER" id="PTHR37315:SF1">
    <property type="entry name" value="UPF0311 PROTEIN BLR7842"/>
    <property type="match status" value="1"/>
</dbReference>
<dbReference type="Pfam" id="PF11578">
    <property type="entry name" value="DUF3237"/>
    <property type="match status" value="1"/>
</dbReference>
<dbReference type="EMBL" id="CAFBNF010000038">
    <property type="protein sequence ID" value="CAB4935896.1"/>
    <property type="molecule type" value="Genomic_DNA"/>
</dbReference>
<dbReference type="PANTHER" id="PTHR37315">
    <property type="entry name" value="UPF0311 PROTEIN BLR7842"/>
    <property type="match status" value="1"/>
</dbReference>
<accession>A0A6J7IYL7</accession>
<organism evidence="1">
    <name type="scientific">freshwater metagenome</name>
    <dbReference type="NCBI Taxonomy" id="449393"/>
    <lineage>
        <taxon>unclassified sequences</taxon>
        <taxon>metagenomes</taxon>
        <taxon>ecological metagenomes</taxon>
    </lineage>
</organism>
<dbReference type="HAMAP" id="MF_00775">
    <property type="entry name" value="UPF0311"/>
    <property type="match status" value="1"/>
</dbReference>
<evidence type="ECO:0000313" key="1">
    <source>
        <dbReference type="EMBL" id="CAB4935896.1"/>
    </source>
</evidence>